<name>A0ACB8F2L7_9SAUR</name>
<reference evidence="1" key="1">
    <citation type="submission" date="2021-08" db="EMBL/GenBank/DDBJ databases">
        <title>The first chromosome-level gecko genome reveals the dynamic sex chromosomes of Neotropical dwarf geckos (Sphaerodactylidae: Sphaerodactylus).</title>
        <authorList>
            <person name="Pinto B.J."/>
            <person name="Keating S.E."/>
            <person name="Gamble T."/>
        </authorList>
    </citation>
    <scope>NUCLEOTIDE SEQUENCE</scope>
    <source>
        <strain evidence="1">TG3544</strain>
    </source>
</reference>
<accession>A0ACB8F2L7</accession>
<proteinExistence type="predicted"/>
<gene>
    <name evidence="1" type="ORF">K3G42_015180</name>
</gene>
<keyword evidence="2" id="KW-1185">Reference proteome</keyword>
<comment type="caution">
    <text evidence="1">The sequence shown here is derived from an EMBL/GenBank/DDBJ whole genome shotgun (WGS) entry which is preliminary data.</text>
</comment>
<dbReference type="EMBL" id="CM037618">
    <property type="protein sequence ID" value="KAH7999590.1"/>
    <property type="molecule type" value="Genomic_DNA"/>
</dbReference>
<dbReference type="Proteomes" id="UP000827872">
    <property type="component" value="Linkage Group LG05"/>
</dbReference>
<organism evidence="1 2">
    <name type="scientific">Sphaerodactylus townsendi</name>
    <dbReference type="NCBI Taxonomy" id="933632"/>
    <lineage>
        <taxon>Eukaryota</taxon>
        <taxon>Metazoa</taxon>
        <taxon>Chordata</taxon>
        <taxon>Craniata</taxon>
        <taxon>Vertebrata</taxon>
        <taxon>Euteleostomi</taxon>
        <taxon>Lepidosauria</taxon>
        <taxon>Squamata</taxon>
        <taxon>Bifurcata</taxon>
        <taxon>Gekkota</taxon>
        <taxon>Sphaerodactylidae</taxon>
        <taxon>Sphaerodactylus</taxon>
    </lineage>
</organism>
<sequence length="190" mass="20990">MAFVATFRDRAYHWLQLAIPRKQKLAKHIGPTTAGALCIRVDSRSKPLGGAQRKAAWDGLARAEVPRWFMGGGGEDNIKTSAASTLPTPRLLPYRKQNCKGRSKCFRRKWCALQLEPLVRRKFFPRSRLPFVRCVRKSEAGEETVAGAEAASGLGLPYERISVPPTRRGGGGGADRMSTRVPSRRRSSSA</sequence>
<evidence type="ECO:0000313" key="2">
    <source>
        <dbReference type="Proteomes" id="UP000827872"/>
    </source>
</evidence>
<protein>
    <submittedName>
        <fullName evidence="1">Uncharacterized protein</fullName>
    </submittedName>
</protein>
<evidence type="ECO:0000313" key="1">
    <source>
        <dbReference type="EMBL" id="KAH7999590.1"/>
    </source>
</evidence>